<dbReference type="InterPro" id="IPR036407">
    <property type="entry name" value="DM_DNA-bd_sf"/>
</dbReference>
<evidence type="ECO:0000256" key="4">
    <source>
        <dbReference type="ARBA" id="ARBA00023242"/>
    </source>
</evidence>
<feature type="domain" description="DM" evidence="7">
    <location>
        <begin position="49"/>
        <end position="94"/>
    </location>
</feature>
<name>A0A8J8WN53_CHIOP</name>
<keyword evidence="1 5" id="KW-0479">Metal-binding</keyword>
<dbReference type="SUPFAM" id="SSF82927">
    <property type="entry name" value="Cysteine-rich DNA binding domain, (DM domain)"/>
    <property type="match status" value="1"/>
</dbReference>
<dbReference type="GO" id="GO:0046872">
    <property type="term" value="F:metal ion binding"/>
    <property type="evidence" value="ECO:0007669"/>
    <property type="project" value="UniProtKB-KW"/>
</dbReference>
<dbReference type="SMART" id="SM00301">
    <property type="entry name" value="DM"/>
    <property type="match status" value="1"/>
</dbReference>
<keyword evidence="3 5" id="KW-0238">DNA-binding</keyword>
<evidence type="ECO:0000256" key="2">
    <source>
        <dbReference type="ARBA" id="ARBA00022833"/>
    </source>
</evidence>
<dbReference type="AlphaFoldDB" id="A0A8J8WN53"/>
<proteinExistence type="predicted"/>
<dbReference type="PROSITE" id="PS50809">
    <property type="entry name" value="DM_2"/>
    <property type="match status" value="1"/>
</dbReference>
<keyword evidence="2 5" id="KW-0862">Zinc</keyword>
<reference evidence="8" key="1">
    <citation type="submission" date="2020-07" db="EMBL/GenBank/DDBJ databases">
        <title>The High-quality genome of the commercially important snow crab, Chionoecetes opilio.</title>
        <authorList>
            <person name="Jeong J.-H."/>
            <person name="Ryu S."/>
        </authorList>
    </citation>
    <scope>NUCLEOTIDE SEQUENCE</scope>
    <source>
        <strain evidence="8">MADBK_172401_WGS</strain>
        <tissue evidence="8">Digestive gland</tissue>
    </source>
</reference>
<dbReference type="Pfam" id="PF00751">
    <property type="entry name" value="DM"/>
    <property type="match status" value="1"/>
</dbReference>
<sequence>MSRGVEQKGCSPPAMAARDMEAQAPEGHNAGTENKAEAAKQRPRRQPCCGFCRNHSLEVPVINHQCDYAECTCVFCELTRRRRKVMRHQQRLWRYKKNSAGLMEGEENTSEGEVTPTCNFPHEEPQQQHMVLLDASKNTVRRKMCLEWNILFNLP</sequence>
<protein>
    <recommendedName>
        <fullName evidence="7">DM domain-containing protein</fullName>
    </recommendedName>
</protein>
<dbReference type="Gene3D" id="4.10.1040.10">
    <property type="entry name" value="DM DNA-binding domain"/>
    <property type="match status" value="1"/>
</dbReference>
<dbReference type="GO" id="GO:0043565">
    <property type="term" value="F:sequence-specific DNA binding"/>
    <property type="evidence" value="ECO:0007669"/>
    <property type="project" value="InterPro"/>
</dbReference>
<evidence type="ECO:0000313" key="9">
    <source>
        <dbReference type="Proteomes" id="UP000770661"/>
    </source>
</evidence>
<feature type="region of interest" description="Disordered" evidence="6">
    <location>
        <begin position="1"/>
        <end position="39"/>
    </location>
</feature>
<comment type="caution">
    <text evidence="8">The sequence shown here is derived from an EMBL/GenBank/DDBJ whole genome shotgun (WGS) entry which is preliminary data.</text>
</comment>
<comment type="subcellular location">
    <subcellularLocation>
        <location evidence="5">Nucleus</location>
    </subcellularLocation>
</comment>
<organism evidence="8 9">
    <name type="scientific">Chionoecetes opilio</name>
    <name type="common">Atlantic snow crab</name>
    <name type="synonym">Cancer opilio</name>
    <dbReference type="NCBI Taxonomy" id="41210"/>
    <lineage>
        <taxon>Eukaryota</taxon>
        <taxon>Metazoa</taxon>
        <taxon>Ecdysozoa</taxon>
        <taxon>Arthropoda</taxon>
        <taxon>Crustacea</taxon>
        <taxon>Multicrustacea</taxon>
        <taxon>Malacostraca</taxon>
        <taxon>Eumalacostraca</taxon>
        <taxon>Eucarida</taxon>
        <taxon>Decapoda</taxon>
        <taxon>Pleocyemata</taxon>
        <taxon>Brachyura</taxon>
        <taxon>Eubrachyura</taxon>
        <taxon>Majoidea</taxon>
        <taxon>Majidae</taxon>
        <taxon>Chionoecetes</taxon>
    </lineage>
</organism>
<evidence type="ECO:0000313" key="8">
    <source>
        <dbReference type="EMBL" id="KAG0701261.1"/>
    </source>
</evidence>
<accession>A0A8J8WN53</accession>
<dbReference type="Proteomes" id="UP000770661">
    <property type="component" value="Unassembled WGS sequence"/>
</dbReference>
<evidence type="ECO:0000256" key="1">
    <source>
        <dbReference type="ARBA" id="ARBA00022723"/>
    </source>
</evidence>
<feature type="DNA-binding region" description="DM" evidence="5">
    <location>
        <begin position="49"/>
        <end position="94"/>
    </location>
</feature>
<gene>
    <name evidence="8" type="ORF">GWK47_025355</name>
</gene>
<dbReference type="GO" id="GO:0006355">
    <property type="term" value="P:regulation of DNA-templated transcription"/>
    <property type="evidence" value="ECO:0007669"/>
    <property type="project" value="InterPro"/>
</dbReference>
<evidence type="ECO:0000256" key="5">
    <source>
        <dbReference type="PROSITE-ProRule" id="PRU00070"/>
    </source>
</evidence>
<keyword evidence="4 5" id="KW-0539">Nucleus</keyword>
<evidence type="ECO:0000259" key="7">
    <source>
        <dbReference type="PROSITE" id="PS50809"/>
    </source>
</evidence>
<keyword evidence="9" id="KW-1185">Reference proteome</keyword>
<dbReference type="InterPro" id="IPR001275">
    <property type="entry name" value="DM_DNA-bd"/>
</dbReference>
<evidence type="ECO:0000256" key="3">
    <source>
        <dbReference type="ARBA" id="ARBA00023125"/>
    </source>
</evidence>
<evidence type="ECO:0000256" key="6">
    <source>
        <dbReference type="SAM" id="MobiDB-lite"/>
    </source>
</evidence>
<dbReference type="GO" id="GO:0005634">
    <property type="term" value="C:nucleus"/>
    <property type="evidence" value="ECO:0007669"/>
    <property type="project" value="UniProtKB-SubCell"/>
</dbReference>
<dbReference type="EMBL" id="JACEEZ010025392">
    <property type="protein sequence ID" value="KAG0701261.1"/>
    <property type="molecule type" value="Genomic_DNA"/>
</dbReference>